<organism evidence="1 2">
    <name type="scientific">Methylobacterium tarhaniae</name>
    <dbReference type="NCBI Taxonomy" id="1187852"/>
    <lineage>
        <taxon>Bacteria</taxon>
        <taxon>Pseudomonadati</taxon>
        <taxon>Pseudomonadota</taxon>
        <taxon>Alphaproteobacteria</taxon>
        <taxon>Hyphomicrobiales</taxon>
        <taxon>Methylobacteriaceae</taxon>
        <taxon>Methylobacterium</taxon>
    </lineage>
</organism>
<name>A0A0J6SEG4_9HYPH</name>
<dbReference type="PROSITE" id="PS51318">
    <property type="entry name" value="TAT"/>
    <property type="match status" value="1"/>
</dbReference>
<dbReference type="PATRIC" id="fig|1187852.3.peg.3289"/>
<dbReference type="NCBIfam" id="TIGR01409">
    <property type="entry name" value="TAT_signal_seq"/>
    <property type="match status" value="1"/>
</dbReference>
<accession>A0A0J6SEG4</accession>
<keyword evidence="2" id="KW-1185">Reference proteome</keyword>
<protein>
    <submittedName>
        <fullName evidence="1">Twin-arginine translocation pathway signal</fullName>
    </submittedName>
</protein>
<dbReference type="OrthoDB" id="4929908at2"/>
<sequence length="182" mass="20059">MREVDPRARFSRRGFLQTAAVAAPAAALATGAGLQVSEAWAENGAALAPAELKTLVKMARDIYPHDFLADVYYITAIKPWDGKAAADPAVKALLTSGVRRLDEDAQARHRVNYAQIGWEADRVAVLEGISHTDFFKKIRSDLVVSLYNQPEIWPKFGYEGPSADKGGYIQRGFNDIDWLPKV</sequence>
<dbReference type="AlphaFoldDB" id="A0A0J6SEG4"/>
<reference evidence="1 2" key="1">
    <citation type="submission" date="2015-03" db="EMBL/GenBank/DDBJ databases">
        <title>Genome sequencing of Methylobacterium tarhaniae DSM 25844.</title>
        <authorList>
            <person name="Chaudhry V."/>
            <person name="Patil P.B."/>
        </authorList>
    </citation>
    <scope>NUCLEOTIDE SEQUENCE [LARGE SCALE GENOMIC DNA]</scope>
    <source>
        <strain evidence="1 2">DSM 25844</strain>
    </source>
</reference>
<comment type="caution">
    <text evidence="1">The sequence shown here is derived from an EMBL/GenBank/DDBJ whole genome shotgun (WGS) entry which is preliminary data.</text>
</comment>
<proteinExistence type="predicted"/>
<evidence type="ECO:0000313" key="1">
    <source>
        <dbReference type="EMBL" id="KMO32044.1"/>
    </source>
</evidence>
<gene>
    <name evidence="1" type="ORF">VQ03_26610</name>
</gene>
<dbReference type="Proteomes" id="UP000036449">
    <property type="component" value="Unassembled WGS sequence"/>
</dbReference>
<dbReference type="InterPro" id="IPR006311">
    <property type="entry name" value="TAT_signal"/>
</dbReference>
<dbReference type="InterPro" id="IPR019546">
    <property type="entry name" value="TAT_signal_bac_arc"/>
</dbReference>
<dbReference type="EMBL" id="LABZ01000230">
    <property type="protein sequence ID" value="KMO32044.1"/>
    <property type="molecule type" value="Genomic_DNA"/>
</dbReference>
<dbReference type="RefSeq" id="WP_048453925.1">
    <property type="nucleotide sequence ID" value="NZ_JBNNPJ010000144.1"/>
</dbReference>
<evidence type="ECO:0000313" key="2">
    <source>
        <dbReference type="Proteomes" id="UP000036449"/>
    </source>
</evidence>